<dbReference type="VEuPathDB" id="FungiDB:AB675_11671"/>
<organism evidence="2 3">
    <name type="scientific">Cyphellophora attinorum</name>
    <dbReference type="NCBI Taxonomy" id="1664694"/>
    <lineage>
        <taxon>Eukaryota</taxon>
        <taxon>Fungi</taxon>
        <taxon>Dikarya</taxon>
        <taxon>Ascomycota</taxon>
        <taxon>Pezizomycotina</taxon>
        <taxon>Eurotiomycetes</taxon>
        <taxon>Chaetothyriomycetidae</taxon>
        <taxon>Chaetothyriales</taxon>
        <taxon>Cyphellophoraceae</taxon>
        <taxon>Cyphellophora</taxon>
    </lineage>
</organism>
<feature type="compositionally biased region" description="Polar residues" evidence="1">
    <location>
        <begin position="902"/>
        <end position="911"/>
    </location>
</feature>
<feature type="compositionally biased region" description="Polar residues" evidence="1">
    <location>
        <begin position="1078"/>
        <end position="1088"/>
    </location>
</feature>
<feature type="compositionally biased region" description="Low complexity" evidence="1">
    <location>
        <begin position="483"/>
        <end position="501"/>
    </location>
</feature>
<feature type="region of interest" description="Disordered" evidence="1">
    <location>
        <begin position="557"/>
        <end position="777"/>
    </location>
</feature>
<feature type="compositionally biased region" description="Low complexity" evidence="1">
    <location>
        <begin position="966"/>
        <end position="983"/>
    </location>
</feature>
<dbReference type="STRING" id="1664694.A0A0N0NIF5"/>
<feature type="compositionally biased region" description="Basic and acidic residues" evidence="1">
    <location>
        <begin position="1"/>
        <end position="15"/>
    </location>
</feature>
<feature type="compositionally biased region" description="Low complexity" evidence="1">
    <location>
        <begin position="865"/>
        <end position="874"/>
    </location>
</feature>
<feature type="compositionally biased region" description="Low complexity" evidence="1">
    <location>
        <begin position="368"/>
        <end position="379"/>
    </location>
</feature>
<feature type="compositionally biased region" description="Low complexity" evidence="1">
    <location>
        <begin position="838"/>
        <end position="849"/>
    </location>
</feature>
<feature type="region of interest" description="Disordered" evidence="1">
    <location>
        <begin position="279"/>
        <end position="543"/>
    </location>
</feature>
<accession>A0A0N0NIF5</accession>
<evidence type="ECO:0000256" key="1">
    <source>
        <dbReference type="SAM" id="MobiDB-lite"/>
    </source>
</evidence>
<keyword evidence="3" id="KW-1185">Reference proteome</keyword>
<protein>
    <submittedName>
        <fullName evidence="2">Uncharacterized protein</fullName>
    </submittedName>
</protein>
<sequence>MDKLKQTFSRNKDTSEATESAGKGSGQGSHFPGNDDLGSTVTGQRDTPGTRDVAAAQGTTGPEAGGDQHVGTVSAGSQAPSTAAIGQTSTYSSHRLGKGDPTGSVADPQSTDPISYQKPETATIGDAGVPEGSAQIAATKALEKLPGMPGGYPDKDYTNPYKAEHLDPRVDGLPIRSKETGSSGGSGTAAAAAGSALAGGTVGTLASKPQSSSTSAPATTPAPSGLTSTTNPSDRHPTYSEAERDHGTTAAATGTSQQTDSQASGFVGKALAAVGLGGAAGAAAGAAADRDHKDSAIADTTPSSSIPQPSHSRKESIPTTAYPGGVSSPAPINAPVGGTREAARQDEPSDSHRGTAAAAGAGLGAAGLGAAAASHGSASEPATYHDATTRGLSSGQDTSYSGPGSTQLSQPTGTTSTPTTLASNEPYSSEPDRSKRNAALAGAGGAALGGGAAYAATRDSKQDPSGYTIHGPDSSATSTQPRTSAVSQPPTTSTQPAFTTTHPGASSATPLVPASAGAPPTARESGLTDKDDDHTGRNAALAGTAGAGALGAGAYGLHEHNKRAEDQPASGGAVLGPAGAGTPYTARESDQKATQLGPAAAGIPYTARDDHLKDRDDDHTGRNAALAGAAGAGAVGAGAYGVHEHNEKEAEKARKEAEKEQKEAAKHAEKEEKKHQKEVEKEEKKHQKEVEKAEKKHEKEVEKAEKKHEKEVAKEEKKQEKEAEKLEKKHSKDAGAAVVTPQSTHETTRGDSLESAESQHARELQEYEAERRRKADHAKEVGGVALVGGAQAGIGDRETKPGLLKRIFKRRKNKDTGADEEYSTDEEDSSKGDTVVPAALGAGAAYGAYSHHDKHKHDDTSNIGTAHTTDTATTEPQTKYEAVSGGAVKPSYNPLSKDPVPGTTTSATTKPGSAALSAGTSGRAPVVDAAETKAAQPSRHTEEAALAGGAGALAGGAAARHHDTTDPTYGTTSTTSGPTSTGYANEPYGHTAIHGPDTSAASTQPAVGTTSSSTHPEAVTTNPVAARTAEKALNDPNDNRDRHIEPTLGIPYDPAKDPAAAQRLDERSAQHLAEDKSATTPQSSTSHQPWREGYNTHETPSSPTTSSTGTGEKKSLTQKLKEKITGHKDEPEHVHGEEHGVLHKKPHQVPEDVRGSYEGSR</sequence>
<feature type="region of interest" description="Disordered" evidence="1">
    <location>
        <begin position="793"/>
        <end position="1161"/>
    </location>
</feature>
<feature type="compositionally biased region" description="Polar residues" evidence="1">
    <location>
        <begin position="107"/>
        <end position="120"/>
    </location>
</feature>
<feature type="compositionally biased region" description="Polar residues" evidence="1">
    <location>
        <begin position="390"/>
        <end position="403"/>
    </location>
</feature>
<dbReference type="EMBL" id="LFJN01000040">
    <property type="protein sequence ID" value="KPI35379.1"/>
    <property type="molecule type" value="Genomic_DNA"/>
</dbReference>
<feature type="compositionally biased region" description="Polar residues" evidence="1">
    <location>
        <begin position="298"/>
        <end position="310"/>
    </location>
</feature>
<feature type="compositionally biased region" description="Basic and acidic residues" evidence="1">
    <location>
        <begin position="642"/>
        <end position="733"/>
    </location>
</feature>
<feature type="compositionally biased region" description="Basic and acidic residues" evidence="1">
    <location>
        <begin position="557"/>
        <end position="566"/>
    </location>
</feature>
<dbReference type="AlphaFoldDB" id="A0A0N0NIF5"/>
<name>A0A0N0NIF5_9EURO</name>
<feature type="compositionally biased region" description="Gly residues" evidence="1">
    <location>
        <begin position="630"/>
        <end position="639"/>
    </location>
</feature>
<feature type="compositionally biased region" description="Polar residues" evidence="1">
    <location>
        <begin position="74"/>
        <end position="93"/>
    </location>
</feature>
<feature type="compositionally biased region" description="Basic and acidic residues" evidence="1">
    <location>
        <begin position="153"/>
        <end position="170"/>
    </location>
</feature>
<feature type="compositionally biased region" description="Basic and acidic residues" evidence="1">
    <location>
        <begin position="1028"/>
        <end position="1045"/>
    </location>
</feature>
<feature type="compositionally biased region" description="Polar residues" evidence="1">
    <location>
        <begin position="37"/>
        <end position="47"/>
    </location>
</feature>
<gene>
    <name evidence="2" type="ORF">AB675_11671</name>
</gene>
<dbReference type="RefSeq" id="XP_017995342.1">
    <property type="nucleotide sequence ID" value="XM_018140538.1"/>
</dbReference>
<feature type="compositionally biased region" description="Basic and acidic residues" evidence="1">
    <location>
        <begin position="746"/>
        <end position="777"/>
    </location>
</feature>
<proteinExistence type="predicted"/>
<feature type="compositionally biased region" description="Polar residues" evidence="1">
    <location>
        <begin position="999"/>
        <end position="1023"/>
    </location>
</feature>
<comment type="caution">
    <text evidence="2">The sequence shown here is derived from an EMBL/GenBank/DDBJ whole genome shotgun (WGS) entry which is preliminary data.</text>
</comment>
<feature type="compositionally biased region" description="Basic and acidic residues" evidence="1">
    <location>
        <begin position="233"/>
        <end position="247"/>
    </location>
</feature>
<feature type="compositionally biased region" description="Acidic residues" evidence="1">
    <location>
        <begin position="818"/>
        <end position="828"/>
    </location>
</feature>
<feature type="compositionally biased region" description="Basic and acidic residues" evidence="1">
    <location>
        <begin position="1111"/>
        <end position="1141"/>
    </location>
</feature>
<feature type="region of interest" description="Disordered" evidence="1">
    <location>
        <begin position="1"/>
        <end position="263"/>
    </location>
</feature>
<feature type="compositionally biased region" description="Low complexity" evidence="1">
    <location>
        <begin position="188"/>
        <end position="230"/>
    </location>
</feature>
<dbReference type="OrthoDB" id="4159553at2759"/>
<feature type="compositionally biased region" description="Basic and acidic residues" evidence="1">
    <location>
        <begin position="1063"/>
        <end position="1077"/>
    </location>
</feature>
<feature type="compositionally biased region" description="Low complexity" evidence="1">
    <location>
        <begin position="404"/>
        <end position="421"/>
    </location>
</feature>
<evidence type="ECO:0000313" key="2">
    <source>
        <dbReference type="EMBL" id="KPI35379.1"/>
    </source>
</evidence>
<feature type="compositionally biased region" description="Low complexity" evidence="1">
    <location>
        <begin position="1098"/>
        <end position="1110"/>
    </location>
</feature>
<feature type="compositionally biased region" description="Basic and acidic residues" evidence="1">
    <location>
        <begin position="341"/>
        <end position="353"/>
    </location>
</feature>
<evidence type="ECO:0000313" key="3">
    <source>
        <dbReference type="Proteomes" id="UP000038010"/>
    </source>
</evidence>
<feature type="compositionally biased region" description="Gly residues" evidence="1">
    <location>
        <begin position="442"/>
        <end position="452"/>
    </location>
</feature>
<feature type="compositionally biased region" description="Basic and acidic residues" evidence="1">
    <location>
        <begin position="1148"/>
        <end position="1161"/>
    </location>
</feature>
<dbReference type="Proteomes" id="UP000038010">
    <property type="component" value="Unassembled WGS sequence"/>
</dbReference>
<reference evidence="2 3" key="1">
    <citation type="submission" date="2015-06" db="EMBL/GenBank/DDBJ databases">
        <title>Draft genome of the ant-associated black yeast Phialophora attae CBS 131958.</title>
        <authorList>
            <person name="Moreno L.F."/>
            <person name="Stielow B.J."/>
            <person name="de Hoog S."/>
            <person name="Vicente V.A."/>
            <person name="Weiss V.A."/>
            <person name="de Vries M."/>
            <person name="Cruz L.M."/>
            <person name="Souza E.M."/>
        </authorList>
    </citation>
    <scope>NUCLEOTIDE SEQUENCE [LARGE SCALE GENOMIC DNA]</scope>
    <source>
        <strain evidence="2 3">CBS 131958</strain>
    </source>
</reference>
<feature type="compositionally biased region" description="Low complexity" evidence="1">
    <location>
        <begin position="248"/>
        <end position="263"/>
    </location>
</feature>
<dbReference type="GeneID" id="28732419"/>
<feature type="compositionally biased region" description="Basic and acidic residues" evidence="1">
    <location>
        <begin position="607"/>
        <end position="621"/>
    </location>
</feature>
<feature type="compositionally biased region" description="Basic and acidic residues" evidence="1">
    <location>
        <begin position="526"/>
        <end position="536"/>
    </location>
</feature>